<gene>
    <name evidence="3" type="ORF">NBRC116598_13310</name>
</gene>
<evidence type="ECO:0000313" key="4">
    <source>
        <dbReference type="Proteomes" id="UP001441944"/>
    </source>
</evidence>
<accession>A0ABQ0AJ51</accession>
<feature type="signal peptide" evidence="2">
    <location>
        <begin position="1"/>
        <end position="25"/>
    </location>
</feature>
<keyword evidence="2" id="KW-0732">Signal</keyword>
<dbReference type="Pfam" id="PF09608">
    <property type="entry name" value="Alph_Pro_TM"/>
    <property type="match status" value="1"/>
</dbReference>
<evidence type="ECO:0000256" key="2">
    <source>
        <dbReference type="SAM" id="SignalP"/>
    </source>
</evidence>
<evidence type="ECO:0000313" key="3">
    <source>
        <dbReference type="EMBL" id="GAA6195887.1"/>
    </source>
</evidence>
<protein>
    <submittedName>
        <fullName evidence="3">TIGR02186 family protein</fullName>
    </submittedName>
</protein>
<feature type="transmembrane region" description="Helical" evidence="1">
    <location>
        <begin position="235"/>
        <end position="259"/>
    </location>
</feature>
<feature type="chain" id="PRO_5047086240" evidence="2">
    <location>
        <begin position="26"/>
        <end position="262"/>
    </location>
</feature>
<keyword evidence="1" id="KW-1133">Transmembrane helix</keyword>
<proteinExistence type="predicted"/>
<name>A0ABQ0AJ51_9RHOB</name>
<keyword evidence="1" id="KW-0472">Membrane</keyword>
<dbReference type="Proteomes" id="UP001441944">
    <property type="component" value="Unassembled WGS sequence"/>
</dbReference>
<reference evidence="3 4" key="1">
    <citation type="submission" date="2024-04" db="EMBL/GenBank/DDBJ databases">
        <title>Draft genome sequence of Pseudophaeobacter arcticus NBRC 116598.</title>
        <authorList>
            <person name="Miyakawa T."/>
            <person name="Kusuya Y."/>
            <person name="Miura T."/>
        </authorList>
    </citation>
    <scope>NUCLEOTIDE SEQUENCE [LARGE SCALE GENOMIC DNA]</scope>
    <source>
        <strain evidence="3 4">SU-CL00105</strain>
    </source>
</reference>
<evidence type="ECO:0000256" key="1">
    <source>
        <dbReference type="SAM" id="Phobius"/>
    </source>
</evidence>
<keyword evidence="1" id="KW-0812">Transmembrane</keyword>
<comment type="caution">
    <text evidence="3">The sequence shown here is derived from an EMBL/GenBank/DDBJ whole genome shotgun (WGS) entry which is preliminary data.</text>
</comment>
<dbReference type="EMBL" id="BAABWU010000003">
    <property type="protein sequence ID" value="GAA6195887.1"/>
    <property type="molecule type" value="Genomic_DNA"/>
</dbReference>
<dbReference type="InterPro" id="IPR019088">
    <property type="entry name" value="CHP02186-rel_TM"/>
</dbReference>
<dbReference type="RefSeq" id="WP_348156650.1">
    <property type="nucleotide sequence ID" value="NZ_BAABWU010000003.1"/>
</dbReference>
<organism evidence="3 4">
    <name type="scientific">Pseudophaeobacter arcticus</name>
    <dbReference type="NCBI Taxonomy" id="385492"/>
    <lineage>
        <taxon>Bacteria</taxon>
        <taxon>Pseudomonadati</taxon>
        <taxon>Pseudomonadota</taxon>
        <taxon>Alphaproteobacteria</taxon>
        <taxon>Rhodobacterales</taxon>
        <taxon>Paracoccaceae</taxon>
        <taxon>Pseudophaeobacter</taxon>
    </lineage>
</organism>
<sequence>MVRSAFLAAFLALSTLICLPAPGQAVEEEVVLGLSQDRVAITADFDGSEILIFGAVKRQSPIPEGPPLEVIVAVSGPNSPVTVRRKAKRMGIWVNTESVIVDSAPSFYAIATSAPFSEVISDTEDLRYRVSIARAIRSVGAAMNIADAQDFADAVVRIREDEGLYSLRENTVAVDQQTLFRSAIDMPADVTEGHYAARIFLTRAGRVVSSFETEIDVRKVGLERFLYGLSREQPFLYGLMSLAIAVAAGWGASAAFRLLRNN</sequence>
<keyword evidence="4" id="KW-1185">Reference proteome</keyword>